<keyword evidence="13" id="KW-1185">Reference proteome</keyword>
<evidence type="ECO:0000256" key="5">
    <source>
        <dbReference type="ARBA" id="ARBA00022777"/>
    </source>
</evidence>
<dbReference type="SUPFAM" id="SSF56112">
    <property type="entry name" value="Protein kinase-like (PK-like)"/>
    <property type="match status" value="1"/>
</dbReference>
<dbReference type="GO" id="GO:0005524">
    <property type="term" value="F:ATP binding"/>
    <property type="evidence" value="ECO:0007669"/>
    <property type="project" value="UniProtKB-UniRule"/>
</dbReference>
<evidence type="ECO:0000256" key="7">
    <source>
        <dbReference type="ARBA" id="ARBA00047899"/>
    </source>
</evidence>
<organism evidence="12 13">
    <name type="scientific">Nepenthes gracilis</name>
    <name type="common">Slender pitcher plant</name>
    <dbReference type="NCBI Taxonomy" id="150966"/>
    <lineage>
        <taxon>Eukaryota</taxon>
        <taxon>Viridiplantae</taxon>
        <taxon>Streptophyta</taxon>
        <taxon>Embryophyta</taxon>
        <taxon>Tracheophyta</taxon>
        <taxon>Spermatophyta</taxon>
        <taxon>Magnoliopsida</taxon>
        <taxon>eudicotyledons</taxon>
        <taxon>Gunneridae</taxon>
        <taxon>Pentapetalae</taxon>
        <taxon>Caryophyllales</taxon>
        <taxon>Nepenthaceae</taxon>
        <taxon>Nepenthes</taxon>
    </lineage>
</organism>
<evidence type="ECO:0000256" key="3">
    <source>
        <dbReference type="ARBA" id="ARBA00022679"/>
    </source>
</evidence>
<dbReference type="InterPro" id="IPR011009">
    <property type="entry name" value="Kinase-like_dom_sf"/>
</dbReference>
<dbReference type="GO" id="GO:0004674">
    <property type="term" value="F:protein serine/threonine kinase activity"/>
    <property type="evidence" value="ECO:0007669"/>
    <property type="project" value="UniProtKB-KW"/>
</dbReference>
<sequence>MEEQVKAAAAKAKVEAEEEEVGESGSDYTSEDEGTEDYRRGGYHAVRIGDSFKNGTYVVQSKLGWGHFSTVWLAWDTKNSRYVALKVQKSAQHYTEAAMDEITILKQVADGDPDDKKCVVKLLDHFKHSGPNGQHVCMVFEYLGDNLLTLIKYTDYRGMPLHKVKEICYHVLAGLDYLHRELQIIHTDLKPENILLLSMIDPSKDRGKSGVPVVLSSSKDKNVLESGAGKDVKSLNGDLTKNQKKKIRRKAKRAAQGCTGKEVSAEAENDPETSDADGMKGATEGSSGHKRGSWSTRQKLLASVDLRCKLVDFGNACWTYKQFTNDIQTRQYRCPEVILGSKYSASADLWSFACICFELATGDVLFDPHSGDNYDRDEDHLALMMELLGMMPRKIALGGRYSRDFFNRYGDLRHIRRLRFWPLNKVLTEKYEFSEKDANDMADFLVPLLDFIPEKRPTAGQCLLHPWINAGPHLLEPSTPSQNQGVEDAVSEKKKREKDDREAMEAGMGNIAISTDSIPVNSSPPSTIKQPKAAVSSQSR</sequence>
<feature type="region of interest" description="Disordered" evidence="10">
    <location>
        <begin position="1"/>
        <end position="37"/>
    </location>
</feature>
<dbReference type="Gene3D" id="3.30.200.20">
    <property type="entry name" value="Phosphorylase Kinase, domain 1"/>
    <property type="match status" value="1"/>
</dbReference>
<dbReference type="InterPro" id="IPR008271">
    <property type="entry name" value="Ser/Thr_kinase_AS"/>
</dbReference>
<dbReference type="Proteomes" id="UP001279734">
    <property type="component" value="Unassembled WGS sequence"/>
</dbReference>
<evidence type="ECO:0000313" key="12">
    <source>
        <dbReference type="EMBL" id="GMH09889.1"/>
    </source>
</evidence>
<evidence type="ECO:0000256" key="6">
    <source>
        <dbReference type="ARBA" id="ARBA00022840"/>
    </source>
</evidence>
<dbReference type="CDD" id="cd14136">
    <property type="entry name" value="STKc_SRPK"/>
    <property type="match status" value="1"/>
</dbReference>
<dbReference type="Pfam" id="PF00069">
    <property type="entry name" value="Pkinase"/>
    <property type="match status" value="2"/>
</dbReference>
<feature type="compositionally biased region" description="Basic residues" evidence="10">
    <location>
        <begin position="242"/>
        <end position="253"/>
    </location>
</feature>
<feature type="compositionally biased region" description="Polar residues" evidence="10">
    <location>
        <begin position="512"/>
        <end position="540"/>
    </location>
</feature>
<accession>A0AAD3SFU1</accession>
<dbReference type="PANTHER" id="PTHR47634">
    <property type="entry name" value="PROTEIN KINASE DOMAIN-CONTAINING PROTEIN-RELATED"/>
    <property type="match status" value="1"/>
</dbReference>
<comment type="catalytic activity">
    <reaction evidence="8">
        <text>L-seryl-[protein] + ATP = O-phospho-L-seryl-[protein] + ADP + H(+)</text>
        <dbReference type="Rhea" id="RHEA:17989"/>
        <dbReference type="Rhea" id="RHEA-COMP:9863"/>
        <dbReference type="Rhea" id="RHEA-COMP:11604"/>
        <dbReference type="ChEBI" id="CHEBI:15378"/>
        <dbReference type="ChEBI" id="CHEBI:29999"/>
        <dbReference type="ChEBI" id="CHEBI:30616"/>
        <dbReference type="ChEBI" id="CHEBI:83421"/>
        <dbReference type="ChEBI" id="CHEBI:456216"/>
        <dbReference type="EC" id="2.7.11.1"/>
    </reaction>
</comment>
<proteinExistence type="predicted"/>
<dbReference type="PANTHER" id="PTHR47634:SF9">
    <property type="entry name" value="PROTEIN KINASE DOMAIN-CONTAINING PROTEIN-RELATED"/>
    <property type="match status" value="1"/>
</dbReference>
<dbReference type="PROSITE" id="PS50011">
    <property type="entry name" value="PROTEIN_KINASE_DOM"/>
    <property type="match status" value="1"/>
</dbReference>
<keyword evidence="5" id="KW-0418">Kinase</keyword>
<feature type="region of interest" description="Disordered" evidence="10">
    <location>
        <begin position="234"/>
        <end position="294"/>
    </location>
</feature>
<feature type="compositionally biased region" description="Low complexity" evidence="10">
    <location>
        <begin position="1"/>
        <end position="11"/>
    </location>
</feature>
<comment type="catalytic activity">
    <reaction evidence="7">
        <text>L-threonyl-[protein] + ATP = O-phospho-L-threonyl-[protein] + ADP + H(+)</text>
        <dbReference type="Rhea" id="RHEA:46608"/>
        <dbReference type="Rhea" id="RHEA-COMP:11060"/>
        <dbReference type="Rhea" id="RHEA-COMP:11605"/>
        <dbReference type="ChEBI" id="CHEBI:15378"/>
        <dbReference type="ChEBI" id="CHEBI:30013"/>
        <dbReference type="ChEBI" id="CHEBI:30616"/>
        <dbReference type="ChEBI" id="CHEBI:61977"/>
        <dbReference type="ChEBI" id="CHEBI:456216"/>
        <dbReference type="EC" id="2.7.11.1"/>
    </reaction>
</comment>
<gene>
    <name evidence="12" type="ORF">Nepgr_011730</name>
</gene>
<evidence type="ECO:0000256" key="2">
    <source>
        <dbReference type="ARBA" id="ARBA00022527"/>
    </source>
</evidence>
<name>A0AAD3SFU1_NEPGR</name>
<evidence type="ECO:0000256" key="4">
    <source>
        <dbReference type="ARBA" id="ARBA00022741"/>
    </source>
</evidence>
<keyword evidence="3" id="KW-0808">Transferase</keyword>
<feature type="region of interest" description="Disordered" evidence="10">
    <location>
        <begin position="474"/>
        <end position="540"/>
    </location>
</feature>
<evidence type="ECO:0000256" key="1">
    <source>
        <dbReference type="ARBA" id="ARBA00012513"/>
    </source>
</evidence>
<comment type="caution">
    <text evidence="12">The sequence shown here is derived from an EMBL/GenBank/DDBJ whole genome shotgun (WGS) entry which is preliminary data.</text>
</comment>
<keyword evidence="6 9" id="KW-0067">ATP-binding</keyword>
<dbReference type="EC" id="2.7.11.1" evidence="1"/>
<dbReference type="PROSITE" id="PS00108">
    <property type="entry name" value="PROTEIN_KINASE_ST"/>
    <property type="match status" value="1"/>
</dbReference>
<evidence type="ECO:0000313" key="13">
    <source>
        <dbReference type="Proteomes" id="UP001279734"/>
    </source>
</evidence>
<evidence type="ECO:0000259" key="11">
    <source>
        <dbReference type="PROSITE" id="PS50011"/>
    </source>
</evidence>
<dbReference type="AlphaFoldDB" id="A0AAD3SFU1"/>
<evidence type="ECO:0000256" key="10">
    <source>
        <dbReference type="SAM" id="MobiDB-lite"/>
    </source>
</evidence>
<dbReference type="EMBL" id="BSYO01000009">
    <property type="protein sequence ID" value="GMH09889.1"/>
    <property type="molecule type" value="Genomic_DNA"/>
</dbReference>
<keyword evidence="2" id="KW-0723">Serine/threonine-protein kinase</keyword>
<reference evidence="12" key="1">
    <citation type="submission" date="2023-05" db="EMBL/GenBank/DDBJ databases">
        <title>Nepenthes gracilis genome sequencing.</title>
        <authorList>
            <person name="Fukushima K."/>
        </authorList>
    </citation>
    <scope>NUCLEOTIDE SEQUENCE</scope>
    <source>
        <strain evidence="12">SING2019-196</strain>
    </source>
</reference>
<dbReference type="InterPro" id="IPR051334">
    <property type="entry name" value="SRPK"/>
</dbReference>
<feature type="binding site" evidence="9">
    <location>
        <position position="86"/>
    </location>
    <ligand>
        <name>ATP</name>
        <dbReference type="ChEBI" id="CHEBI:30616"/>
    </ligand>
</feature>
<feature type="compositionally biased region" description="Basic and acidic residues" evidence="10">
    <location>
        <begin position="490"/>
        <end position="504"/>
    </location>
</feature>
<dbReference type="InterPro" id="IPR000719">
    <property type="entry name" value="Prot_kinase_dom"/>
</dbReference>
<evidence type="ECO:0000256" key="9">
    <source>
        <dbReference type="PROSITE-ProRule" id="PRU10141"/>
    </source>
</evidence>
<feature type="compositionally biased region" description="Acidic residues" evidence="10">
    <location>
        <begin position="265"/>
        <end position="275"/>
    </location>
</feature>
<dbReference type="GO" id="GO:0050684">
    <property type="term" value="P:regulation of mRNA processing"/>
    <property type="evidence" value="ECO:0007669"/>
    <property type="project" value="TreeGrafter"/>
</dbReference>
<dbReference type="PROSITE" id="PS00107">
    <property type="entry name" value="PROTEIN_KINASE_ATP"/>
    <property type="match status" value="1"/>
</dbReference>
<feature type="domain" description="Protein kinase" evidence="11">
    <location>
        <begin position="57"/>
        <end position="468"/>
    </location>
</feature>
<dbReference type="FunFam" id="1.10.510.10:FF:000339">
    <property type="entry name" value="Serine/threonine-protein kinase SRPK-like protein"/>
    <property type="match status" value="1"/>
</dbReference>
<dbReference type="SMART" id="SM00220">
    <property type="entry name" value="S_TKc"/>
    <property type="match status" value="1"/>
</dbReference>
<protein>
    <recommendedName>
        <fullName evidence="1">non-specific serine/threonine protein kinase</fullName>
        <ecNumber evidence="1">2.7.11.1</ecNumber>
    </recommendedName>
</protein>
<evidence type="ECO:0000256" key="8">
    <source>
        <dbReference type="ARBA" id="ARBA00048679"/>
    </source>
</evidence>
<dbReference type="GO" id="GO:0000245">
    <property type="term" value="P:spliceosomal complex assembly"/>
    <property type="evidence" value="ECO:0007669"/>
    <property type="project" value="TreeGrafter"/>
</dbReference>
<dbReference type="InterPro" id="IPR017441">
    <property type="entry name" value="Protein_kinase_ATP_BS"/>
</dbReference>
<keyword evidence="4 9" id="KW-0547">Nucleotide-binding</keyword>
<dbReference type="Gene3D" id="1.10.510.10">
    <property type="entry name" value="Transferase(Phosphotransferase) domain 1"/>
    <property type="match status" value="1"/>
</dbReference>
<dbReference type="FunFam" id="3.30.200.20:FF:000076">
    <property type="entry name" value="CMGC/SRPK protein kinase"/>
    <property type="match status" value="1"/>
</dbReference>